<dbReference type="OrthoDB" id="1188001at2"/>
<proteinExistence type="inferred from homology"/>
<dbReference type="Proteomes" id="UP000325957">
    <property type="component" value="Unassembled WGS sequence"/>
</dbReference>
<dbReference type="InterPro" id="IPR029021">
    <property type="entry name" value="Prot-tyrosine_phosphatase-like"/>
</dbReference>
<dbReference type="AlphaFoldDB" id="A0A5J5KYI0"/>
<dbReference type="SUPFAM" id="SSF52799">
    <property type="entry name" value="(Phosphotyrosine protein) phosphatases II"/>
    <property type="match status" value="1"/>
</dbReference>
<comment type="caution">
    <text evidence="2">The sequence shown here is derived from an EMBL/GenBank/DDBJ whole genome shotgun (WGS) entry which is preliminary data.</text>
</comment>
<dbReference type="Pfam" id="PF13350">
    <property type="entry name" value="Y_phosphatase3"/>
    <property type="match status" value="1"/>
</dbReference>
<dbReference type="InterPro" id="IPR026893">
    <property type="entry name" value="Tyr/Ser_Pase_IphP-type"/>
</dbReference>
<name>A0A5J5KYI0_9MICC</name>
<dbReference type="PANTHER" id="PTHR31126:SF1">
    <property type="entry name" value="TYROSINE SPECIFIC PROTEIN PHOSPHATASES DOMAIN-CONTAINING PROTEIN"/>
    <property type="match status" value="1"/>
</dbReference>
<dbReference type="Gene3D" id="3.90.190.10">
    <property type="entry name" value="Protein tyrosine phosphatase superfamily"/>
    <property type="match status" value="1"/>
</dbReference>
<dbReference type="RefSeq" id="WP_158033511.1">
    <property type="nucleotide sequence ID" value="NZ_ML708615.1"/>
</dbReference>
<dbReference type="PANTHER" id="PTHR31126">
    <property type="entry name" value="TYROSINE-PROTEIN PHOSPHATASE"/>
    <property type="match status" value="1"/>
</dbReference>
<gene>
    <name evidence="2" type="ORF">FCK90_06605</name>
</gene>
<comment type="similarity">
    <text evidence="1">Belongs to the protein-tyrosine phosphatase family.</text>
</comment>
<dbReference type="InterPro" id="IPR016130">
    <property type="entry name" value="Tyr_Pase_AS"/>
</dbReference>
<dbReference type="GO" id="GO:0004721">
    <property type="term" value="F:phosphoprotein phosphatase activity"/>
    <property type="evidence" value="ECO:0007669"/>
    <property type="project" value="InterPro"/>
</dbReference>
<dbReference type="PROSITE" id="PS00383">
    <property type="entry name" value="TYR_PHOSPHATASE_1"/>
    <property type="match status" value="1"/>
</dbReference>
<accession>A0A5J5KYI0</accession>
<evidence type="ECO:0000256" key="1">
    <source>
        <dbReference type="ARBA" id="ARBA00009580"/>
    </source>
</evidence>
<keyword evidence="3" id="KW-1185">Reference proteome</keyword>
<evidence type="ECO:0000313" key="2">
    <source>
        <dbReference type="EMBL" id="KAA9394488.1"/>
    </source>
</evidence>
<protein>
    <submittedName>
        <fullName evidence="2">Tyrosine-protein phosphatase</fullName>
    </submittedName>
</protein>
<organism evidence="2 3">
    <name type="scientific">Kocuria coralli</name>
    <dbReference type="NCBI Taxonomy" id="1461025"/>
    <lineage>
        <taxon>Bacteria</taxon>
        <taxon>Bacillati</taxon>
        <taxon>Actinomycetota</taxon>
        <taxon>Actinomycetes</taxon>
        <taxon>Micrococcales</taxon>
        <taxon>Micrococcaceae</taxon>
        <taxon>Kocuria</taxon>
    </lineage>
</organism>
<reference evidence="2 3" key="1">
    <citation type="submission" date="2019-05" db="EMBL/GenBank/DDBJ databases">
        <title>Kocuria coralli sp. nov., a novel actinobacterium isolated from coral reef seawater.</title>
        <authorList>
            <person name="Li J."/>
        </authorList>
    </citation>
    <scope>NUCLEOTIDE SEQUENCE [LARGE SCALE GENOMIC DNA]</scope>
    <source>
        <strain evidence="2 3">SCSIO 13007</strain>
    </source>
</reference>
<dbReference type="EMBL" id="SZWF01000006">
    <property type="protein sequence ID" value="KAA9394488.1"/>
    <property type="molecule type" value="Genomic_DNA"/>
</dbReference>
<sequence length="257" mass="27818">MNIATLPNLRELGGHRTADGGTLRSGVLYRSVDLSRLDESGSEALRSLGIQTVFDLRTEQECIDRPDRVPQGVRRVPLDVLGDADDLAPAQLTALLEDPRSAEEVLGGGRAEQLFERAYRSFVALPSARRAYQGLFRGLTTAAEEGAVLFHCTTGKDRTGWAAASLMLLLGVEPDEVMADYLRTNQDLLPALQPIFDAFEQAGGDPEALTPVLGVREAYLAAALDEAHRQFGGIEGYFTLGLDLSEAEIGHLRDALV</sequence>
<evidence type="ECO:0000313" key="3">
    <source>
        <dbReference type="Proteomes" id="UP000325957"/>
    </source>
</evidence>